<reference evidence="7 8" key="1">
    <citation type="submission" date="2017-05" db="EMBL/GenBank/DDBJ databases">
        <authorList>
            <person name="Song R."/>
            <person name="Chenine A.L."/>
            <person name="Ruprecht R.M."/>
        </authorList>
    </citation>
    <scope>NUCLEOTIDE SEQUENCE [LARGE SCALE GENOMIC DNA]</scope>
    <source>
        <strain evidence="7 8">S567_C10_BS</strain>
    </source>
</reference>
<dbReference type="InterPro" id="IPR036259">
    <property type="entry name" value="MFS_trans_sf"/>
</dbReference>
<name>A0A2C9WYB1_PSEAI</name>
<accession>A0A2C9WYB1</accession>
<feature type="domain" description="Major facilitator superfamily (MFS) profile" evidence="6">
    <location>
        <begin position="26"/>
        <end position="396"/>
    </location>
</feature>
<keyword evidence="4" id="KW-1133">Transmembrane helix</keyword>
<keyword evidence="3" id="KW-0812">Transmembrane</keyword>
<evidence type="ECO:0000256" key="2">
    <source>
        <dbReference type="ARBA" id="ARBA00022475"/>
    </source>
</evidence>
<dbReference type="PANTHER" id="PTHR43124">
    <property type="entry name" value="PURINE EFFLUX PUMP PBUE"/>
    <property type="match status" value="1"/>
</dbReference>
<dbReference type="RefSeq" id="WP_003117838.1">
    <property type="nucleotide sequence ID" value="NZ_CAADKO010000066.1"/>
</dbReference>
<dbReference type="AlphaFoldDB" id="A0A2C9WYB1"/>
<evidence type="ECO:0000313" key="7">
    <source>
        <dbReference type="EMBL" id="OTI54862.1"/>
    </source>
</evidence>
<dbReference type="GO" id="GO:0022857">
    <property type="term" value="F:transmembrane transporter activity"/>
    <property type="evidence" value="ECO:0007669"/>
    <property type="project" value="InterPro"/>
</dbReference>
<evidence type="ECO:0000256" key="4">
    <source>
        <dbReference type="ARBA" id="ARBA00022989"/>
    </source>
</evidence>
<dbReference type="InterPro" id="IPR050189">
    <property type="entry name" value="MFS_Efflux_Transporters"/>
</dbReference>
<proteinExistence type="predicted"/>
<evidence type="ECO:0000256" key="3">
    <source>
        <dbReference type="ARBA" id="ARBA00022692"/>
    </source>
</evidence>
<dbReference type="SUPFAM" id="SSF103473">
    <property type="entry name" value="MFS general substrate transporter"/>
    <property type="match status" value="1"/>
</dbReference>
<dbReference type="Pfam" id="PF07690">
    <property type="entry name" value="MFS_1"/>
    <property type="match status" value="1"/>
</dbReference>
<protein>
    <submittedName>
        <fullName evidence="7">MFS transporter</fullName>
    </submittedName>
</protein>
<dbReference type="CDD" id="cd17324">
    <property type="entry name" value="MFS_NepI_like"/>
    <property type="match status" value="1"/>
</dbReference>
<evidence type="ECO:0000313" key="8">
    <source>
        <dbReference type="Proteomes" id="UP000194857"/>
    </source>
</evidence>
<dbReference type="GO" id="GO:0005886">
    <property type="term" value="C:plasma membrane"/>
    <property type="evidence" value="ECO:0007669"/>
    <property type="project" value="UniProtKB-SubCell"/>
</dbReference>
<evidence type="ECO:0000256" key="1">
    <source>
        <dbReference type="ARBA" id="ARBA00004651"/>
    </source>
</evidence>
<dbReference type="EMBL" id="NFFZ01000037">
    <property type="protein sequence ID" value="OTI54862.1"/>
    <property type="molecule type" value="Genomic_DNA"/>
</dbReference>
<dbReference type="Gene3D" id="1.20.1250.20">
    <property type="entry name" value="MFS general substrate transporter like domains"/>
    <property type="match status" value="1"/>
</dbReference>
<dbReference type="InterPro" id="IPR011701">
    <property type="entry name" value="MFS"/>
</dbReference>
<dbReference type="PANTHER" id="PTHR43124:SF3">
    <property type="entry name" value="CHLORAMPHENICOL EFFLUX PUMP RV0191"/>
    <property type="match status" value="1"/>
</dbReference>
<gene>
    <name evidence="7" type="ORF">CAZ10_35985</name>
</gene>
<evidence type="ECO:0000256" key="5">
    <source>
        <dbReference type="ARBA" id="ARBA00023136"/>
    </source>
</evidence>
<comment type="caution">
    <text evidence="7">The sequence shown here is derived from an EMBL/GenBank/DDBJ whole genome shotgun (WGS) entry which is preliminary data.</text>
</comment>
<dbReference type="InterPro" id="IPR020846">
    <property type="entry name" value="MFS_dom"/>
</dbReference>
<dbReference type="PROSITE" id="PS50850">
    <property type="entry name" value="MFS"/>
    <property type="match status" value="1"/>
</dbReference>
<sequence length="417" mass="43257">MGRREAFPENAGAAASAVAPRLPLSALLAMAMSGFVAILSETLPAGLLPQIGAGLAVSEALAGQLVSVYALGSLLAALPAASLTQGWRRRRVLLLALLIFFVCNSLTAVSSDYRLTLLARFGSGVAAGLAWGLLAGYARRLVPPEQQGRALAVAMLGAPLALSLGVPLGTWLGGLLGWRWAFGLLSLTALLLVGWVLRSVPDFPGQPAGRRLRLLGVLRTPGVRPVLLVIVAWVLAHNILYTYIAPFLAKVGLGASVDLALLVFGSAAVAGIWLVGVLVDRHLRRVVLASLALFAVAALALCLGARWSWLAFAGLALWGLTFGGAATLLQTASADAAGEGADLAQSMIVVAWNLAIAGGGALGGMVLQRWGSEMLPWTLLPLIGLAAGLAWGNAAHAFRVGPRDFRRASPEHRKAAQ</sequence>
<keyword evidence="5" id="KW-0472">Membrane</keyword>
<organism evidence="7 8">
    <name type="scientific">Pseudomonas aeruginosa</name>
    <dbReference type="NCBI Taxonomy" id="287"/>
    <lineage>
        <taxon>Bacteria</taxon>
        <taxon>Pseudomonadati</taxon>
        <taxon>Pseudomonadota</taxon>
        <taxon>Gammaproteobacteria</taxon>
        <taxon>Pseudomonadales</taxon>
        <taxon>Pseudomonadaceae</taxon>
        <taxon>Pseudomonas</taxon>
    </lineage>
</organism>
<keyword evidence="2" id="KW-1003">Cell membrane</keyword>
<dbReference type="Proteomes" id="UP000194857">
    <property type="component" value="Unassembled WGS sequence"/>
</dbReference>
<comment type="subcellular location">
    <subcellularLocation>
        <location evidence="1">Cell membrane</location>
        <topology evidence="1">Multi-pass membrane protein</topology>
    </subcellularLocation>
</comment>
<evidence type="ECO:0000259" key="6">
    <source>
        <dbReference type="PROSITE" id="PS50850"/>
    </source>
</evidence>